<gene>
    <name evidence="2" type="ORF">LB452_08545</name>
</gene>
<reference evidence="3" key="1">
    <citation type="submission" date="2023-07" db="EMBL/GenBank/DDBJ databases">
        <title>Novel species isolated from saline lakes on Tibetan Plateau.</title>
        <authorList>
            <person name="Lu H."/>
        </authorList>
    </citation>
    <scope>NUCLEOTIDE SEQUENCE [LARGE SCALE GENOMIC DNA]</scope>
    <source>
        <strain evidence="3">CAK8W</strain>
    </source>
</reference>
<evidence type="ECO:0000313" key="2">
    <source>
        <dbReference type="EMBL" id="MBZ9778970.1"/>
    </source>
</evidence>
<dbReference type="Proteomes" id="UP001199314">
    <property type="component" value="Unassembled WGS sequence"/>
</dbReference>
<feature type="region of interest" description="Disordered" evidence="1">
    <location>
        <begin position="1"/>
        <end position="25"/>
    </location>
</feature>
<feature type="compositionally biased region" description="Acidic residues" evidence="1">
    <location>
        <begin position="1"/>
        <end position="22"/>
    </location>
</feature>
<evidence type="ECO:0000313" key="3">
    <source>
        <dbReference type="Proteomes" id="UP001199314"/>
    </source>
</evidence>
<evidence type="ECO:0008006" key="4">
    <source>
        <dbReference type="Google" id="ProtNLM"/>
    </source>
</evidence>
<proteinExistence type="predicted"/>
<dbReference type="EMBL" id="JAIQZE010000008">
    <property type="protein sequence ID" value="MBZ9778970.1"/>
    <property type="molecule type" value="Genomic_DNA"/>
</dbReference>
<dbReference type="RefSeq" id="WP_224461320.1">
    <property type="nucleotide sequence ID" value="NZ_JAIQZE010000008.1"/>
</dbReference>
<evidence type="ECO:0000256" key="1">
    <source>
        <dbReference type="SAM" id="MobiDB-lite"/>
    </source>
</evidence>
<keyword evidence="3" id="KW-1185">Reference proteome</keyword>
<dbReference type="Gene3D" id="3.40.50.12370">
    <property type="match status" value="1"/>
</dbReference>
<name>A0ABS7XJ58_9FLAO</name>
<comment type="caution">
    <text evidence="2">The sequence shown here is derived from an EMBL/GenBank/DDBJ whole genome shotgun (WGS) entry which is preliminary data.</text>
</comment>
<sequence>MKEQTDPEQYEEEDDGKSEEELNTVKQQLDNEDFDVETQLVFTPDVAQTIDNAIIDYNCSALLIVKPISELRRQLIPVYDLNQLSKRFATVIYELTQASDLPAELLFIESPEEEADEEENEGRKDLSAMKEKAFGRLKQSGVDLNQIKSSSIQVENISEAVEKNSKEEDLLILVEANAKEREDLINRIREEITEKIDCPLLVVLEERDA</sequence>
<protein>
    <recommendedName>
        <fullName evidence="4">Universal stress protein family protein</fullName>
    </recommendedName>
</protein>
<organism evidence="2 3">
    <name type="scientific">Psychroflexus longus</name>
    <dbReference type="NCBI Taxonomy" id="2873596"/>
    <lineage>
        <taxon>Bacteria</taxon>
        <taxon>Pseudomonadati</taxon>
        <taxon>Bacteroidota</taxon>
        <taxon>Flavobacteriia</taxon>
        <taxon>Flavobacteriales</taxon>
        <taxon>Flavobacteriaceae</taxon>
        <taxon>Psychroflexus</taxon>
    </lineage>
</organism>
<accession>A0ABS7XJ58</accession>